<feature type="compositionally biased region" description="Low complexity" evidence="1">
    <location>
        <begin position="84"/>
        <end position="97"/>
    </location>
</feature>
<feature type="region of interest" description="Disordered" evidence="1">
    <location>
        <begin position="73"/>
        <end position="129"/>
    </location>
</feature>
<organism evidence="2">
    <name type="scientific">Tetraselmis sp. GSL018</name>
    <dbReference type="NCBI Taxonomy" id="582737"/>
    <lineage>
        <taxon>Eukaryota</taxon>
        <taxon>Viridiplantae</taxon>
        <taxon>Chlorophyta</taxon>
        <taxon>core chlorophytes</taxon>
        <taxon>Chlorodendrophyceae</taxon>
        <taxon>Chlorodendrales</taxon>
        <taxon>Chlorodendraceae</taxon>
        <taxon>Tetraselmis</taxon>
    </lineage>
</organism>
<dbReference type="AlphaFoldDB" id="A0A061RRI8"/>
<evidence type="ECO:0000313" key="2">
    <source>
        <dbReference type="EMBL" id="JAC73409.1"/>
    </source>
</evidence>
<accession>A0A061RRI8</accession>
<reference evidence="2" key="1">
    <citation type="submission" date="2014-05" db="EMBL/GenBank/DDBJ databases">
        <title>The transcriptome of the halophilic microalga Tetraselmis sp. GSL018 isolated from the Great Salt Lake, Utah.</title>
        <authorList>
            <person name="Jinkerson R.E."/>
            <person name="D'Adamo S."/>
            <person name="Posewitz M.C."/>
        </authorList>
    </citation>
    <scope>NUCLEOTIDE SEQUENCE</scope>
    <source>
        <strain evidence="2">GSL018</strain>
    </source>
</reference>
<protein>
    <submittedName>
        <fullName evidence="2">Uncharacterized protein</fullName>
    </submittedName>
</protein>
<name>A0A061RRI8_9CHLO</name>
<gene>
    <name evidence="2" type="ORF">TSPGSL018_28921</name>
</gene>
<dbReference type="EMBL" id="GBEZ01012480">
    <property type="protein sequence ID" value="JAC73409.1"/>
    <property type="molecule type" value="Transcribed_RNA"/>
</dbReference>
<evidence type="ECO:0000256" key="1">
    <source>
        <dbReference type="SAM" id="MobiDB-lite"/>
    </source>
</evidence>
<proteinExistence type="predicted"/>
<sequence>MKPATLCLQTGLKPRIFGPRPAHVHAYFHVPRNFRLAQSPTPLTASVARGADGHEQAAEHLVSANELEDGSVIFSFGTKEEAEAASAEAGEQGAPERSGGRGKGSGEGRPRAARRKGGRRRAEPLPSVA</sequence>